<comment type="cofactor">
    <cofactor evidence="1">
        <name>Ca(2+)</name>
        <dbReference type="ChEBI" id="CHEBI:29108"/>
    </cofactor>
</comment>
<dbReference type="PRINTS" id="PR00313">
    <property type="entry name" value="CABNDNGRPT"/>
</dbReference>
<dbReference type="InterPro" id="IPR019960">
    <property type="entry name" value="T1SS_VCA0849"/>
</dbReference>
<name>A0ABX0VCU6_9HYPH</name>
<dbReference type="Gene3D" id="2.150.10.10">
    <property type="entry name" value="Serralysin-like metalloprotease, C-terminal"/>
    <property type="match status" value="2"/>
</dbReference>
<keyword evidence="9" id="KW-1185">Reference proteome</keyword>
<protein>
    <submittedName>
        <fullName evidence="8">Family 16 glycosylhydrolase</fullName>
    </submittedName>
</protein>
<evidence type="ECO:0000256" key="4">
    <source>
        <dbReference type="ARBA" id="ARBA00022525"/>
    </source>
</evidence>
<dbReference type="InterPro" id="IPR050546">
    <property type="entry name" value="Glycosyl_Hydrlase_16"/>
</dbReference>
<keyword evidence="4" id="KW-0964">Secreted</keyword>
<feature type="domain" description="GH16" evidence="7">
    <location>
        <begin position="1"/>
        <end position="257"/>
    </location>
</feature>
<comment type="caution">
    <text evidence="8">The sequence shown here is derived from an EMBL/GenBank/DDBJ whole genome shotgun (WGS) entry which is preliminary data.</text>
</comment>
<evidence type="ECO:0000256" key="3">
    <source>
        <dbReference type="ARBA" id="ARBA00006865"/>
    </source>
</evidence>
<dbReference type="InterPro" id="IPR011049">
    <property type="entry name" value="Serralysin-like_metalloprot_C"/>
</dbReference>
<dbReference type="PANTHER" id="PTHR10963">
    <property type="entry name" value="GLYCOSYL HYDROLASE-RELATED"/>
    <property type="match status" value="1"/>
</dbReference>
<dbReference type="InterPro" id="IPR000757">
    <property type="entry name" value="Beta-glucanase-like"/>
</dbReference>
<dbReference type="SUPFAM" id="SSF51120">
    <property type="entry name" value="beta-Roll"/>
    <property type="match status" value="1"/>
</dbReference>
<evidence type="ECO:0000259" key="7">
    <source>
        <dbReference type="PROSITE" id="PS51762"/>
    </source>
</evidence>
<dbReference type="Gene3D" id="2.60.120.200">
    <property type="match status" value="1"/>
</dbReference>
<organism evidence="8 9">
    <name type="scientific">Microvirga terricola</name>
    <dbReference type="NCBI Taxonomy" id="2719797"/>
    <lineage>
        <taxon>Bacteria</taxon>
        <taxon>Pseudomonadati</taxon>
        <taxon>Pseudomonadota</taxon>
        <taxon>Alphaproteobacteria</taxon>
        <taxon>Hyphomicrobiales</taxon>
        <taxon>Methylobacteriaceae</taxon>
        <taxon>Microvirga</taxon>
    </lineage>
</organism>
<sequence>MAIDPKNLAGTATLTFGDEFNSFSYWNGKSGTWDTGYPWTAANGGTNAGNNEEQWYINANYAPTQGLGTYSASNGIMNINAAPASAATKSLINGYNYTSGMITTAHSFSQTYGYFEMRAKLPAGQGLWPAFWLLPTDGSWPPEIDIMEVIGSSPNQLETTVHSNSGGYQMNNKSTTVQGMTTGFHTYGVDWEKDKIAWYHDGVKIYETATPADMNKPMYMLANLAVGGDWPGSPNSSTHFPATMQIDYIRAYRAGATPGGSTPGGSTDQPTPAPTPNPIPTGQKLFSLPGSAATTKTIIGTSAADYLKGSSKHNAINGKAGADAMLGGSGDDTYYVDHKADKVIESAGKGIDTVKTALASYKLSANVENLTLSGKTSQTGVGNELSNRLISNGVAANKLSGGAGNDILYVGKYADILTGGSGRDQFVFKSAPVKAGHITDFTVGVDVLDLRGLFVGYKGTNPVSDGRLSFVDTGAGDTIVKYKSAAGTVSTVTTLDHVTASQLHAKADYFWA</sequence>
<dbReference type="InterPro" id="IPR013858">
    <property type="entry name" value="Peptidase_M10B_C"/>
</dbReference>
<evidence type="ECO:0000256" key="1">
    <source>
        <dbReference type="ARBA" id="ARBA00001913"/>
    </source>
</evidence>
<dbReference type="InterPro" id="IPR013320">
    <property type="entry name" value="ConA-like_dom_sf"/>
</dbReference>
<accession>A0ABX0VCU6</accession>
<feature type="region of interest" description="Disordered" evidence="6">
    <location>
        <begin position="255"/>
        <end position="286"/>
    </location>
</feature>
<dbReference type="CDD" id="cd08023">
    <property type="entry name" value="GH16_laminarinase_like"/>
    <property type="match status" value="1"/>
</dbReference>
<dbReference type="Pfam" id="PF00722">
    <property type="entry name" value="Glyco_hydro_16"/>
    <property type="match status" value="1"/>
</dbReference>
<keyword evidence="5" id="KW-0677">Repeat</keyword>
<comment type="similarity">
    <text evidence="3">Belongs to the glycosyl hydrolase 16 family.</text>
</comment>
<dbReference type="Pfam" id="PF00353">
    <property type="entry name" value="HemolysinCabind"/>
    <property type="match status" value="2"/>
</dbReference>
<evidence type="ECO:0000313" key="8">
    <source>
        <dbReference type="EMBL" id="NIX76186.1"/>
    </source>
</evidence>
<comment type="subcellular location">
    <subcellularLocation>
        <location evidence="2">Secreted</location>
    </subcellularLocation>
</comment>
<evidence type="ECO:0000256" key="6">
    <source>
        <dbReference type="SAM" id="MobiDB-lite"/>
    </source>
</evidence>
<evidence type="ECO:0000313" key="9">
    <source>
        <dbReference type="Proteomes" id="UP000707352"/>
    </source>
</evidence>
<gene>
    <name evidence="8" type="ORF">HB375_06105</name>
</gene>
<evidence type="ECO:0000256" key="2">
    <source>
        <dbReference type="ARBA" id="ARBA00004613"/>
    </source>
</evidence>
<dbReference type="EMBL" id="JAATJS010000002">
    <property type="protein sequence ID" value="NIX76186.1"/>
    <property type="molecule type" value="Genomic_DNA"/>
</dbReference>
<proteinExistence type="inferred from homology"/>
<dbReference type="NCBIfam" id="TIGR03661">
    <property type="entry name" value="T1SS_VCA0849"/>
    <property type="match status" value="1"/>
</dbReference>
<dbReference type="Pfam" id="PF08548">
    <property type="entry name" value="Peptidase_M10_C"/>
    <property type="match status" value="1"/>
</dbReference>
<dbReference type="PROSITE" id="PS51762">
    <property type="entry name" value="GH16_2"/>
    <property type="match status" value="1"/>
</dbReference>
<evidence type="ECO:0000256" key="5">
    <source>
        <dbReference type="ARBA" id="ARBA00022737"/>
    </source>
</evidence>
<dbReference type="RefSeq" id="WP_167672083.1">
    <property type="nucleotide sequence ID" value="NZ_JAATJS010000002.1"/>
</dbReference>
<reference evidence="8 9" key="1">
    <citation type="submission" date="2020-03" db="EMBL/GenBank/DDBJ databases">
        <title>The genome sequence of Microvirga sp. c23x22.</title>
        <authorList>
            <person name="Zhang X."/>
        </authorList>
    </citation>
    <scope>NUCLEOTIDE SEQUENCE [LARGE SCALE GENOMIC DNA]</scope>
    <source>
        <strain evidence="9">c23x22</strain>
    </source>
</reference>
<dbReference type="PANTHER" id="PTHR10963:SF55">
    <property type="entry name" value="GLYCOSIDE HYDROLASE FAMILY 16 PROTEIN"/>
    <property type="match status" value="1"/>
</dbReference>
<dbReference type="Proteomes" id="UP000707352">
    <property type="component" value="Unassembled WGS sequence"/>
</dbReference>
<dbReference type="SUPFAM" id="SSF49899">
    <property type="entry name" value="Concanavalin A-like lectins/glucanases"/>
    <property type="match status" value="1"/>
</dbReference>
<dbReference type="InterPro" id="IPR001343">
    <property type="entry name" value="Hemolysn_Ca-bd"/>
</dbReference>